<dbReference type="AlphaFoldDB" id="A0A1B6G902"/>
<evidence type="ECO:0000256" key="1">
    <source>
        <dbReference type="ARBA" id="ARBA00022670"/>
    </source>
</evidence>
<dbReference type="SUPFAM" id="SSF52129">
    <property type="entry name" value="Caspase-like"/>
    <property type="match status" value="1"/>
</dbReference>
<evidence type="ECO:0008006" key="8">
    <source>
        <dbReference type="Google" id="ProtNLM"/>
    </source>
</evidence>
<dbReference type="InterPro" id="IPR002138">
    <property type="entry name" value="Pept_C14_p10"/>
</dbReference>
<feature type="non-terminal residue" evidence="7">
    <location>
        <position position="1"/>
    </location>
</feature>
<accession>A0A1B6G902</accession>
<name>A0A1B6G902_9HEMI</name>
<feature type="domain" description="Caspase family p20" evidence="6">
    <location>
        <begin position="1"/>
        <end position="40"/>
    </location>
</feature>
<keyword evidence="3" id="KW-0378">Hydrolase</keyword>
<dbReference type="InterPro" id="IPR029030">
    <property type="entry name" value="Caspase-like_dom_sf"/>
</dbReference>
<reference evidence="7" key="1">
    <citation type="submission" date="2015-11" db="EMBL/GenBank/DDBJ databases">
        <title>De novo transcriptome assembly of four potential Pierce s Disease insect vectors from Arizona vineyards.</title>
        <authorList>
            <person name="Tassone E.E."/>
        </authorList>
    </citation>
    <scope>NUCLEOTIDE SEQUENCE</scope>
</reference>
<feature type="non-terminal residue" evidence="7">
    <location>
        <position position="139"/>
    </location>
</feature>
<keyword evidence="1" id="KW-0645">Protease</keyword>
<dbReference type="Pfam" id="PF00656">
    <property type="entry name" value="Peptidase_C14"/>
    <property type="match status" value="1"/>
</dbReference>
<dbReference type="PROSITE" id="PS50208">
    <property type="entry name" value="CASPASE_P20"/>
    <property type="match status" value="1"/>
</dbReference>
<evidence type="ECO:0000313" key="7">
    <source>
        <dbReference type="EMBL" id="JAS58891.1"/>
    </source>
</evidence>
<gene>
    <name evidence="7" type="ORF">g.8005</name>
</gene>
<keyword evidence="2" id="KW-0053">Apoptosis</keyword>
<dbReference type="InterPro" id="IPR002398">
    <property type="entry name" value="Pept_C14"/>
</dbReference>
<evidence type="ECO:0000259" key="6">
    <source>
        <dbReference type="PROSITE" id="PS50208"/>
    </source>
</evidence>
<dbReference type="InterPro" id="IPR011600">
    <property type="entry name" value="Pept_C14_caspase"/>
</dbReference>
<organism evidence="7">
    <name type="scientific">Cuerna arida</name>
    <dbReference type="NCBI Taxonomy" id="1464854"/>
    <lineage>
        <taxon>Eukaryota</taxon>
        <taxon>Metazoa</taxon>
        <taxon>Ecdysozoa</taxon>
        <taxon>Arthropoda</taxon>
        <taxon>Hexapoda</taxon>
        <taxon>Insecta</taxon>
        <taxon>Pterygota</taxon>
        <taxon>Neoptera</taxon>
        <taxon>Paraneoptera</taxon>
        <taxon>Hemiptera</taxon>
        <taxon>Auchenorrhyncha</taxon>
        <taxon>Membracoidea</taxon>
        <taxon>Cicadellidae</taxon>
        <taxon>Cicadellinae</taxon>
        <taxon>Proconiini</taxon>
        <taxon>Cuerna</taxon>
    </lineage>
</organism>
<dbReference type="GO" id="GO:0006508">
    <property type="term" value="P:proteolysis"/>
    <property type="evidence" value="ECO:0007669"/>
    <property type="project" value="UniProtKB-KW"/>
</dbReference>
<proteinExistence type="inferred from homology"/>
<feature type="domain" description="Caspase family p10" evidence="5">
    <location>
        <begin position="86"/>
        <end position="134"/>
    </location>
</feature>
<dbReference type="GO" id="GO:0006915">
    <property type="term" value="P:apoptotic process"/>
    <property type="evidence" value="ECO:0007669"/>
    <property type="project" value="UniProtKB-KW"/>
</dbReference>
<evidence type="ECO:0000259" key="5">
    <source>
        <dbReference type="PROSITE" id="PS50207"/>
    </source>
</evidence>
<dbReference type="PANTHER" id="PTHR47901">
    <property type="entry name" value="CASPASE RECRUITMENT DOMAIN-CONTAINING PROTEIN 18"/>
    <property type="match status" value="1"/>
</dbReference>
<dbReference type="PROSITE" id="PS50207">
    <property type="entry name" value="CASPASE_P10"/>
    <property type="match status" value="1"/>
</dbReference>
<dbReference type="PANTHER" id="PTHR47901:SF8">
    <property type="entry name" value="CASPASE-3"/>
    <property type="match status" value="1"/>
</dbReference>
<evidence type="ECO:0000256" key="2">
    <source>
        <dbReference type="ARBA" id="ARBA00022703"/>
    </source>
</evidence>
<dbReference type="Gene3D" id="3.40.50.1460">
    <property type="match status" value="1"/>
</dbReference>
<evidence type="ECO:0000256" key="4">
    <source>
        <dbReference type="RuleBase" id="RU003971"/>
    </source>
</evidence>
<dbReference type="GO" id="GO:0004197">
    <property type="term" value="F:cysteine-type endopeptidase activity"/>
    <property type="evidence" value="ECO:0007669"/>
    <property type="project" value="InterPro"/>
</dbReference>
<sequence>AYDGQKVNSQDIIYPLMTKRCPALVDKPKLIFFQCCRGSEPPYHVTKEQVAVPELNDSLTVQNNDTIQIDGKILTAPTAETIKGVSDFLIGYSTSPGFVSGRTSCGSHYIQILCQVLCRHAQDCNIIEILGKYRPLSLT</sequence>
<dbReference type="InterPro" id="IPR001309">
    <property type="entry name" value="Pept_C14_p20"/>
</dbReference>
<protein>
    <recommendedName>
        <fullName evidence="8">Caspase family p20 domain-containing protein</fullName>
    </recommendedName>
</protein>
<comment type="similarity">
    <text evidence="4">Belongs to the peptidase C14A family.</text>
</comment>
<evidence type="ECO:0000256" key="3">
    <source>
        <dbReference type="ARBA" id="ARBA00022801"/>
    </source>
</evidence>
<dbReference type="EMBL" id="GECZ01010878">
    <property type="protein sequence ID" value="JAS58891.1"/>
    <property type="molecule type" value="Transcribed_RNA"/>
</dbReference>